<feature type="region of interest" description="Disordered" evidence="1">
    <location>
        <begin position="32"/>
        <end position="219"/>
    </location>
</feature>
<name>A0A1X6NUA5_PORUM</name>
<feature type="compositionally biased region" description="Low complexity" evidence="1">
    <location>
        <begin position="104"/>
        <end position="123"/>
    </location>
</feature>
<organism evidence="2 3">
    <name type="scientific">Porphyra umbilicalis</name>
    <name type="common">Purple laver</name>
    <name type="synonym">Red alga</name>
    <dbReference type="NCBI Taxonomy" id="2786"/>
    <lineage>
        <taxon>Eukaryota</taxon>
        <taxon>Rhodophyta</taxon>
        <taxon>Bangiophyceae</taxon>
        <taxon>Bangiales</taxon>
        <taxon>Bangiaceae</taxon>
        <taxon>Porphyra</taxon>
    </lineage>
</organism>
<evidence type="ECO:0000256" key="1">
    <source>
        <dbReference type="SAM" id="MobiDB-lite"/>
    </source>
</evidence>
<evidence type="ECO:0000313" key="3">
    <source>
        <dbReference type="Proteomes" id="UP000218209"/>
    </source>
</evidence>
<protein>
    <submittedName>
        <fullName evidence="2">Uncharacterized protein</fullName>
    </submittedName>
</protein>
<feature type="compositionally biased region" description="Low complexity" evidence="1">
    <location>
        <begin position="67"/>
        <end position="97"/>
    </location>
</feature>
<accession>A0A1X6NUA5</accession>
<keyword evidence="3" id="KW-1185">Reference proteome</keyword>
<evidence type="ECO:0000313" key="2">
    <source>
        <dbReference type="EMBL" id="OSX71973.1"/>
    </source>
</evidence>
<reference evidence="2 3" key="1">
    <citation type="submission" date="2017-03" db="EMBL/GenBank/DDBJ databases">
        <title>WGS assembly of Porphyra umbilicalis.</title>
        <authorList>
            <person name="Brawley S.H."/>
            <person name="Blouin N.A."/>
            <person name="Ficko-Blean E."/>
            <person name="Wheeler G.L."/>
            <person name="Lohr M."/>
            <person name="Goodson H.V."/>
            <person name="Jenkins J.W."/>
            <person name="Blaby-Haas C.E."/>
            <person name="Helliwell K.E."/>
            <person name="Chan C."/>
            <person name="Marriage T."/>
            <person name="Bhattacharya D."/>
            <person name="Klein A.S."/>
            <person name="Badis Y."/>
            <person name="Brodie J."/>
            <person name="Cao Y."/>
            <person name="Collen J."/>
            <person name="Dittami S.M."/>
            <person name="Gachon C.M."/>
            <person name="Green B.R."/>
            <person name="Karpowicz S."/>
            <person name="Kim J.W."/>
            <person name="Kudahl U."/>
            <person name="Lin S."/>
            <person name="Michel G."/>
            <person name="Mittag M."/>
            <person name="Olson B.J."/>
            <person name="Pangilinan J."/>
            <person name="Peng Y."/>
            <person name="Qiu H."/>
            <person name="Shu S."/>
            <person name="Singer J.T."/>
            <person name="Smith A.G."/>
            <person name="Sprecher B.N."/>
            <person name="Wagner V."/>
            <person name="Wang W."/>
            <person name="Wang Z.-Y."/>
            <person name="Yan J."/>
            <person name="Yarish C."/>
            <person name="Zoeuner-Riek S."/>
            <person name="Zhuang Y."/>
            <person name="Zou Y."/>
            <person name="Lindquist E.A."/>
            <person name="Grimwood J."/>
            <person name="Barry K."/>
            <person name="Rokhsar D.S."/>
            <person name="Schmutz J."/>
            <person name="Stiller J.W."/>
            <person name="Grossman A.R."/>
            <person name="Prochnik S.E."/>
        </authorList>
    </citation>
    <scope>NUCLEOTIDE SEQUENCE [LARGE SCALE GENOMIC DNA]</scope>
    <source>
        <strain evidence="2">4086291</strain>
    </source>
</reference>
<dbReference type="EMBL" id="KV919094">
    <property type="protein sequence ID" value="OSX71973.1"/>
    <property type="molecule type" value="Genomic_DNA"/>
</dbReference>
<dbReference type="AlphaFoldDB" id="A0A1X6NUA5"/>
<feature type="compositionally biased region" description="Acidic residues" evidence="1">
    <location>
        <begin position="184"/>
        <end position="194"/>
    </location>
</feature>
<dbReference type="Proteomes" id="UP000218209">
    <property type="component" value="Unassembled WGS sequence"/>
</dbReference>
<proteinExistence type="predicted"/>
<gene>
    <name evidence="2" type="ORF">BU14_0484s0001</name>
</gene>
<sequence length="219" mass="21996">MARSRPRHQPVRAEVLKEASILSTLMTEMLRLHQGHAPTPGIEETTGRGAPLPWANPPGKRTRRLARASGSGRPPPAAASTSTTKNDEAVAPPEATAVGGGAAGASPPVTAGPRGRPPAAAGNRNGGGDTSVAGGPDRPDARPAPSDGSEGIAGARPSTRSGRVAAPGPAVSTVDEGSNSGSNDEQDDGGDVDYEPSRSKRPRPGAGAPVGSAKRGRRR</sequence>